<proteinExistence type="inferred from homology"/>
<dbReference type="Gene3D" id="3.20.20.70">
    <property type="entry name" value="Aldolase class I"/>
    <property type="match status" value="1"/>
</dbReference>
<protein>
    <recommendedName>
        <fullName evidence="8">Indole-3-glycerol phosphate synthase</fullName>
        <shortName evidence="8">IGPS</shortName>
        <ecNumber evidence="8">4.1.1.48</ecNumber>
    </recommendedName>
</protein>
<comment type="catalytic activity">
    <reaction evidence="1 8">
        <text>1-(2-carboxyphenylamino)-1-deoxy-D-ribulose 5-phosphate + H(+) = (1S,2R)-1-C-(indol-3-yl)glycerol 3-phosphate + CO2 + H2O</text>
        <dbReference type="Rhea" id="RHEA:23476"/>
        <dbReference type="ChEBI" id="CHEBI:15377"/>
        <dbReference type="ChEBI" id="CHEBI:15378"/>
        <dbReference type="ChEBI" id="CHEBI:16526"/>
        <dbReference type="ChEBI" id="CHEBI:58613"/>
        <dbReference type="ChEBI" id="CHEBI:58866"/>
        <dbReference type="EC" id="4.1.1.48"/>
    </reaction>
</comment>
<evidence type="ECO:0000256" key="4">
    <source>
        <dbReference type="ARBA" id="ARBA00022793"/>
    </source>
</evidence>
<dbReference type="EC" id="4.1.1.48" evidence="8"/>
<comment type="pathway">
    <text evidence="2 8">Amino-acid biosynthesis; L-tryptophan biosynthesis; L-tryptophan from chorismate: step 4/5.</text>
</comment>
<keyword evidence="6 8" id="KW-0057">Aromatic amino acid biosynthesis</keyword>
<evidence type="ECO:0000256" key="8">
    <source>
        <dbReference type="HAMAP-Rule" id="MF_00134"/>
    </source>
</evidence>
<evidence type="ECO:0000313" key="10">
    <source>
        <dbReference type="EMBL" id="MBC3536784.1"/>
    </source>
</evidence>
<name>A0ABR6VJA3_9FIRM</name>
<evidence type="ECO:0000256" key="6">
    <source>
        <dbReference type="ARBA" id="ARBA00023141"/>
    </source>
</evidence>
<feature type="domain" description="Indole-3-glycerol phosphate synthase" evidence="9">
    <location>
        <begin position="3"/>
        <end position="255"/>
    </location>
</feature>
<keyword evidence="11" id="KW-1185">Reference proteome</keyword>
<reference evidence="10 11" key="1">
    <citation type="submission" date="2020-08" db="EMBL/GenBank/DDBJ databases">
        <authorList>
            <person name="Liu C."/>
            <person name="Sun Q."/>
        </authorList>
    </citation>
    <scope>NUCLEOTIDE SEQUENCE [LARGE SCALE GENOMIC DNA]</scope>
    <source>
        <strain evidence="10 11">NSJ-59</strain>
    </source>
</reference>
<dbReference type="Pfam" id="PF00218">
    <property type="entry name" value="IGPS"/>
    <property type="match status" value="1"/>
</dbReference>
<comment type="caution">
    <text evidence="10">The sequence shown here is derived from an EMBL/GenBank/DDBJ whole genome shotgun (WGS) entry which is preliminary data.</text>
</comment>
<accession>A0ABR6VJA3</accession>
<keyword evidence="4 8" id="KW-0210">Decarboxylase</keyword>
<dbReference type="HAMAP" id="MF_00134_B">
    <property type="entry name" value="IGPS_B"/>
    <property type="match status" value="1"/>
</dbReference>
<dbReference type="EMBL" id="JACOGK010000014">
    <property type="protein sequence ID" value="MBC3536784.1"/>
    <property type="molecule type" value="Genomic_DNA"/>
</dbReference>
<comment type="similarity">
    <text evidence="8">Belongs to the TrpC family.</text>
</comment>
<dbReference type="SUPFAM" id="SSF51366">
    <property type="entry name" value="Ribulose-phoshate binding barrel"/>
    <property type="match status" value="1"/>
</dbReference>
<evidence type="ECO:0000313" key="11">
    <source>
        <dbReference type="Proteomes" id="UP000606870"/>
    </source>
</evidence>
<dbReference type="PANTHER" id="PTHR22854:SF2">
    <property type="entry name" value="INDOLE-3-GLYCEROL-PHOSPHATE SYNTHASE"/>
    <property type="match status" value="1"/>
</dbReference>
<keyword evidence="5 8" id="KW-0822">Tryptophan biosynthesis</keyword>
<dbReference type="InterPro" id="IPR013798">
    <property type="entry name" value="Indole-3-glycerol_P_synth_dom"/>
</dbReference>
<keyword evidence="3 8" id="KW-0028">Amino-acid biosynthesis</keyword>
<organism evidence="10 11">
    <name type="scientific">Megasphaera hominis</name>
    <dbReference type="NCBI Taxonomy" id="159836"/>
    <lineage>
        <taxon>Bacteria</taxon>
        <taxon>Bacillati</taxon>
        <taxon>Bacillota</taxon>
        <taxon>Negativicutes</taxon>
        <taxon>Veillonellales</taxon>
        <taxon>Veillonellaceae</taxon>
        <taxon>Megasphaera</taxon>
    </lineage>
</organism>
<gene>
    <name evidence="8 10" type="primary">trpC</name>
    <name evidence="10" type="ORF">H8J70_05920</name>
</gene>
<sequence length="261" mass="28388">MILNEIARAVMARLAEDQRHISLAEMKAAALARPVAEAFPFERALAGPSMAFICEVKKASPSKGVIVTDFPYVDIAREYEAAGAAAISCLTERDYFQGHVRYLKDISRAVTVPVLRKDFIISPYQIYEARACGAAAILLICAILTDEQLAAYFALANSLGLSVLVEAHDAGEVRRARQCGARVIGVNNRNLKDFTVSLDTSCCLRDLVPPEILFVAESGIRTRDHVARLEAHGVDAVLIGETLMRAADKRQMLAALAGDRT</sequence>
<dbReference type="InterPro" id="IPR013785">
    <property type="entry name" value="Aldolase_TIM"/>
</dbReference>
<evidence type="ECO:0000256" key="2">
    <source>
        <dbReference type="ARBA" id="ARBA00004696"/>
    </source>
</evidence>
<evidence type="ECO:0000256" key="3">
    <source>
        <dbReference type="ARBA" id="ARBA00022605"/>
    </source>
</evidence>
<evidence type="ECO:0000256" key="5">
    <source>
        <dbReference type="ARBA" id="ARBA00022822"/>
    </source>
</evidence>
<evidence type="ECO:0000256" key="1">
    <source>
        <dbReference type="ARBA" id="ARBA00001633"/>
    </source>
</evidence>
<dbReference type="PROSITE" id="PS00614">
    <property type="entry name" value="IGPS"/>
    <property type="match status" value="1"/>
</dbReference>
<dbReference type="PANTHER" id="PTHR22854">
    <property type="entry name" value="TRYPTOPHAN BIOSYNTHESIS PROTEIN"/>
    <property type="match status" value="1"/>
</dbReference>
<evidence type="ECO:0000259" key="9">
    <source>
        <dbReference type="Pfam" id="PF00218"/>
    </source>
</evidence>
<dbReference type="GO" id="GO:0004425">
    <property type="term" value="F:indole-3-glycerol-phosphate synthase activity"/>
    <property type="evidence" value="ECO:0007669"/>
    <property type="project" value="UniProtKB-EC"/>
</dbReference>
<evidence type="ECO:0000256" key="7">
    <source>
        <dbReference type="ARBA" id="ARBA00023239"/>
    </source>
</evidence>
<dbReference type="RefSeq" id="WP_186502941.1">
    <property type="nucleotide sequence ID" value="NZ_JACOGK010000014.1"/>
</dbReference>
<dbReference type="CDD" id="cd00331">
    <property type="entry name" value="IGPS"/>
    <property type="match status" value="1"/>
</dbReference>
<keyword evidence="7 8" id="KW-0456">Lyase</keyword>
<dbReference type="NCBIfam" id="NF001377">
    <property type="entry name" value="PRK00278.2-4"/>
    <property type="match status" value="1"/>
</dbReference>
<dbReference type="InterPro" id="IPR011060">
    <property type="entry name" value="RibuloseP-bd_barrel"/>
</dbReference>
<dbReference type="InterPro" id="IPR001468">
    <property type="entry name" value="Indole-3-GlycerolPSynthase_CS"/>
</dbReference>
<dbReference type="Proteomes" id="UP000606870">
    <property type="component" value="Unassembled WGS sequence"/>
</dbReference>
<dbReference type="InterPro" id="IPR045186">
    <property type="entry name" value="Indole-3-glycerol_P_synth"/>
</dbReference>